<organism evidence="2 3">
    <name type="scientific">Cereibacter changlensis JA139</name>
    <dbReference type="NCBI Taxonomy" id="1188249"/>
    <lineage>
        <taxon>Bacteria</taxon>
        <taxon>Pseudomonadati</taxon>
        <taxon>Pseudomonadota</taxon>
        <taxon>Alphaproteobacteria</taxon>
        <taxon>Rhodobacterales</taxon>
        <taxon>Paracoccaceae</taxon>
        <taxon>Cereibacter</taxon>
    </lineage>
</organism>
<comment type="caution">
    <text evidence="2">The sequence shown here is derived from an EMBL/GenBank/DDBJ whole genome shotgun (WGS) entry which is preliminary data.</text>
</comment>
<dbReference type="InterPro" id="IPR036249">
    <property type="entry name" value="Thioredoxin-like_sf"/>
</dbReference>
<keyword evidence="3" id="KW-1185">Reference proteome</keyword>
<feature type="chain" id="PRO_5015468095" evidence="1">
    <location>
        <begin position="25"/>
        <end position="135"/>
    </location>
</feature>
<accession>A0A2T4JRN9</accession>
<dbReference type="Pfam" id="PF13728">
    <property type="entry name" value="TraF"/>
    <property type="match status" value="1"/>
</dbReference>
<dbReference type="EMBL" id="PZKG01000096">
    <property type="protein sequence ID" value="PTE20584.1"/>
    <property type="molecule type" value="Genomic_DNA"/>
</dbReference>
<feature type="signal peptide" evidence="1">
    <location>
        <begin position="1"/>
        <end position="24"/>
    </location>
</feature>
<keyword evidence="1" id="KW-0732">Signal</keyword>
<dbReference type="OrthoDB" id="7875840at2"/>
<dbReference type="Proteomes" id="UP000241010">
    <property type="component" value="Unassembled WGS sequence"/>
</dbReference>
<evidence type="ECO:0000313" key="2">
    <source>
        <dbReference type="EMBL" id="PTE20584.1"/>
    </source>
</evidence>
<evidence type="ECO:0000313" key="3">
    <source>
        <dbReference type="Proteomes" id="UP000241010"/>
    </source>
</evidence>
<reference evidence="2 3" key="1">
    <citation type="submission" date="2018-03" db="EMBL/GenBank/DDBJ databases">
        <title>Cereibacter changlensis.</title>
        <authorList>
            <person name="Meyer T.E."/>
            <person name="Miller S."/>
            <person name="Lodha T."/>
            <person name="Gandham S."/>
            <person name="Chintalapati S."/>
            <person name="Chintalapati V.R."/>
        </authorList>
    </citation>
    <scope>NUCLEOTIDE SEQUENCE [LARGE SCALE GENOMIC DNA]</scope>
    <source>
        <strain evidence="2 3">JA139</strain>
    </source>
</reference>
<dbReference type="AlphaFoldDB" id="A0A2T4JRN9"/>
<gene>
    <name evidence="2" type="ORF">C5F48_16725</name>
</gene>
<proteinExistence type="predicted"/>
<protein>
    <submittedName>
        <fullName evidence="2">Thioredoxin</fullName>
    </submittedName>
</protein>
<sequence>MNRRDLLLAAASLPALALPARAQAMRDRPIGLILVGASWCPFCKAAANTLFASAEPASIPVLIASQDGKPIPPYGDFVEAAGHPIARDIVQIPTLLFVHLPSQAVIHQISGFRNPRSYLGQIRSTLVQAQEAGYV</sequence>
<evidence type="ECO:0000256" key="1">
    <source>
        <dbReference type="SAM" id="SignalP"/>
    </source>
</evidence>
<dbReference type="InterPro" id="IPR039555">
    <property type="entry name" value="TraF/TrbB"/>
</dbReference>
<dbReference type="SUPFAM" id="SSF52833">
    <property type="entry name" value="Thioredoxin-like"/>
    <property type="match status" value="1"/>
</dbReference>
<name>A0A2T4JRN9_9RHOB</name>